<dbReference type="GO" id="GO:0032259">
    <property type="term" value="P:methylation"/>
    <property type="evidence" value="ECO:0007669"/>
    <property type="project" value="UniProtKB-KW"/>
</dbReference>
<comment type="catalytic activity">
    <reaction evidence="6">
        <text>N(6)-[(R)-S(8)-aminomethyldihydrolipoyl]-L-lysyl-[protein] + (6S)-5,6,7,8-tetrahydrofolate = N(6)-[(R)-dihydrolipoyl]-L-lysyl-[protein] + (6R)-5,10-methylene-5,6,7,8-tetrahydrofolate + NH4(+)</text>
        <dbReference type="Rhea" id="RHEA:16945"/>
        <dbReference type="Rhea" id="RHEA-COMP:10475"/>
        <dbReference type="Rhea" id="RHEA-COMP:10492"/>
        <dbReference type="ChEBI" id="CHEBI:15636"/>
        <dbReference type="ChEBI" id="CHEBI:28938"/>
        <dbReference type="ChEBI" id="CHEBI:57453"/>
        <dbReference type="ChEBI" id="CHEBI:83100"/>
        <dbReference type="ChEBI" id="CHEBI:83143"/>
        <dbReference type="EC" id="2.1.2.10"/>
    </reaction>
</comment>
<dbReference type="InterPro" id="IPR006223">
    <property type="entry name" value="GcvT"/>
</dbReference>
<evidence type="ECO:0000259" key="9">
    <source>
        <dbReference type="Pfam" id="PF08669"/>
    </source>
</evidence>
<sequence>MNELHKTPLHDLHVELGGKMVPFAGYSMPVQFPLGVKKEHEHTRAACGLFDVSHMGQVLLTGSEPAKALETLVPADILGLPEGMQRYALFTNNDGGILDDLMVVNAGDHLYLVVNAACKEQDIAHLRTGLGGDHQVEVLDRGLLALQGPKAASVMQRLCPAACDMVFMQHGRFDIDGIPVWISRAGYTGEDGFEISVPADQSEALARLLLDQEEVEPIGLGARDSLRLEAGLCLYGHDIDTTTTPVEGGLIWAISKPRRRGGERAGGFPGADLVLHQVEAKDHKRKRVGLLGEGRAPVREGAELYDAEDRKVGVVTSGGFGPSVGKPVAMGYVSIDQTAIDTQVFADVRGKRLPMTVTKMPFVTPGYYRG</sequence>
<dbReference type="InterPro" id="IPR013977">
    <property type="entry name" value="GcvT_C"/>
</dbReference>
<feature type="binding site" evidence="7">
    <location>
        <position position="194"/>
    </location>
    <ligand>
        <name>substrate</name>
    </ligand>
</feature>
<proteinExistence type="inferred from homology"/>
<dbReference type="GO" id="GO:0005960">
    <property type="term" value="C:glycine cleavage complex"/>
    <property type="evidence" value="ECO:0007669"/>
    <property type="project" value="InterPro"/>
</dbReference>
<name>A0A1G7QI11_9GAMM</name>
<dbReference type="PIRSF" id="PIRSF006487">
    <property type="entry name" value="GcvT"/>
    <property type="match status" value="1"/>
</dbReference>
<evidence type="ECO:0000259" key="8">
    <source>
        <dbReference type="Pfam" id="PF01571"/>
    </source>
</evidence>
<evidence type="ECO:0000256" key="5">
    <source>
        <dbReference type="ARBA" id="ARBA00031395"/>
    </source>
</evidence>
<protein>
    <recommendedName>
        <fullName evidence="2">aminomethyltransferase</fullName>
        <ecNumber evidence="2">2.1.2.10</ecNumber>
    </recommendedName>
    <alternativeName>
        <fullName evidence="5">Glycine cleavage system T protein</fullName>
    </alternativeName>
</protein>
<evidence type="ECO:0000256" key="4">
    <source>
        <dbReference type="ARBA" id="ARBA00022679"/>
    </source>
</evidence>
<gene>
    <name evidence="10" type="ORF">SAMN05216571_103269</name>
</gene>
<evidence type="ECO:0000256" key="6">
    <source>
        <dbReference type="ARBA" id="ARBA00047665"/>
    </source>
</evidence>
<keyword evidence="10" id="KW-0489">Methyltransferase</keyword>
<evidence type="ECO:0000256" key="2">
    <source>
        <dbReference type="ARBA" id="ARBA00012616"/>
    </source>
</evidence>
<keyword evidence="11" id="KW-1185">Reference proteome</keyword>
<dbReference type="InterPro" id="IPR029043">
    <property type="entry name" value="GcvT/YgfZ_C"/>
</dbReference>
<organism evidence="10 11">
    <name type="scientific">Onishia taeanensis</name>
    <dbReference type="NCBI Taxonomy" id="284577"/>
    <lineage>
        <taxon>Bacteria</taxon>
        <taxon>Pseudomonadati</taxon>
        <taxon>Pseudomonadota</taxon>
        <taxon>Gammaproteobacteria</taxon>
        <taxon>Oceanospirillales</taxon>
        <taxon>Halomonadaceae</taxon>
        <taxon>Onishia</taxon>
    </lineage>
</organism>
<dbReference type="Pfam" id="PF01571">
    <property type="entry name" value="GCV_T"/>
    <property type="match status" value="1"/>
</dbReference>
<dbReference type="SUPFAM" id="SSF103025">
    <property type="entry name" value="Folate-binding domain"/>
    <property type="match status" value="1"/>
</dbReference>
<dbReference type="EMBL" id="FNCI01000003">
    <property type="protein sequence ID" value="SDF98126.1"/>
    <property type="molecule type" value="Genomic_DNA"/>
</dbReference>
<comment type="similarity">
    <text evidence="1">Belongs to the GcvT family.</text>
</comment>
<dbReference type="Gene3D" id="3.30.1360.120">
    <property type="entry name" value="Probable tRNA modification gtpase trme, domain 1"/>
    <property type="match status" value="1"/>
</dbReference>
<dbReference type="InterPro" id="IPR027266">
    <property type="entry name" value="TrmE/GcvT-like"/>
</dbReference>
<dbReference type="Pfam" id="PF08669">
    <property type="entry name" value="GCV_T_C"/>
    <property type="match status" value="1"/>
</dbReference>
<dbReference type="GO" id="GO:0004047">
    <property type="term" value="F:aminomethyltransferase activity"/>
    <property type="evidence" value="ECO:0007669"/>
    <property type="project" value="UniProtKB-EC"/>
</dbReference>
<dbReference type="GO" id="GO:0006546">
    <property type="term" value="P:glycine catabolic process"/>
    <property type="evidence" value="ECO:0007669"/>
    <property type="project" value="InterPro"/>
</dbReference>
<evidence type="ECO:0000256" key="7">
    <source>
        <dbReference type="PIRSR" id="PIRSR006487-1"/>
    </source>
</evidence>
<dbReference type="NCBIfam" id="TIGR00528">
    <property type="entry name" value="gcvT"/>
    <property type="match status" value="1"/>
</dbReference>
<keyword evidence="3" id="KW-0032">Aminotransferase</keyword>
<dbReference type="Proteomes" id="UP000198641">
    <property type="component" value="Unassembled WGS sequence"/>
</dbReference>
<evidence type="ECO:0000256" key="1">
    <source>
        <dbReference type="ARBA" id="ARBA00008609"/>
    </source>
</evidence>
<reference evidence="10 11" key="1">
    <citation type="submission" date="2016-10" db="EMBL/GenBank/DDBJ databases">
        <authorList>
            <person name="de Groot N.N."/>
        </authorList>
    </citation>
    <scope>NUCLEOTIDE SEQUENCE [LARGE SCALE GENOMIC DNA]</scope>
    <source>
        <strain evidence="10 11">BH539</strain>
    </source>
</reference>
<keyword evidence="4 10" id="KW-0808">Transferase</keyword>
<feature type="domain" description="Aminomethyltransferase C-terminal" evidence="9">
    <location>
        <begin position="285"/>
        <end position="363"/>
    </location>
</feature>
<dbReference type="OrthoDB" id="9774591at2"/>
<dbReference type="InterPro" id="IPR028896">
    <property type="entry name" value="GcvT/YgfZ/DmdA"/>
</dbReference>
<dbReference type="PANTHER" id="PTHR43757">
    <property type="entry name" value="AMINOMETHYLTRANSFERASE"/>
    <property type="match status" value="1"/>
</dbReference>
<dbReference type="InterPro" id="IPR006222">
    <property type="entry name" value="GCVT_N"/>
</dbReference>
<dbReference type="Gene3D" id="2.40.30.110">
    <property type="entry name" value="Aminomethyltransferase beta-barrel domains"/>
    <property type="match status" value="1"/>
</dbReference>
<dbReference type="PANTHER" id="PTHR43757:SF2">
    <property type="entry name" value="AMINOMETHYLTRANSFERASE, MITOCHONDRIAL"/>
    <property type="match status" value="1"/>
</dbReference>
<dbReference type="STRING" id="284577.SAMN05216571_103269"/>
<dbReference type="Gene3D" id="3.30.70.1400">
    <property type="entry name" value="Aminomethyltransferase beta-barrel domains"/>
    <property type="match status" value="1"/>
</dbReference>
<dbReference type="RefSeq" id="WP_092524110.1">
    <property type="nucleotide sequence ID" value="NZ_FNCI01000003.1"/>
</dbReference>
<dbReference type="GO" id="GO:0008168">
    <property type="term" value="F:methyltransferase activity"/>
    <property type="evidence" value="ECO:0007669"/>
    <property type="project" value="UniProtKB-KW"/>
</dbReference>
<evidence type="ECO:0000256" key="3">
    <source>
        <dbReference type="ARBA" id="ARBA00022576"/>
    </source>
</evidence>
<dbReference type="EC" id="2.1.2.10" evidence="2"/>
<feature type="domain" description="GCVT N-terminal" evidence="8">
    <location>
        <begin position="9"/>
        <end position="256"/>
    </location>
</feature>
<dbReference type="NCBIfam" id="NF010093">
    <property type="entry name" value="PRK13579.1"/>
    <property type="match status" value="1"/>
</dbReference>
<dbReference type="Gene3D" id="4.10.1250.10">
    <property type="entry name" value="Aminomethyltransferase fragment"/>
    <property type="match status" value="1"/>
</dbReference>
<evidence type="ECO:0000313" key="11">
    <source>
        <dbReference type="Proteomes" id="UP000198641"/>
    </source>
</evidence>
<dbReference type="SUPFAM" id="SSF101790">
    <property type="entry name" value="Aminomethyltransferase beta-barrel domain"/>
    <property type="match status" value="1"/>
</dbReference>
<dbReference type="FunFam" id="3.30.70.1400:FF:000001">
    <property type="entry name" value="Aminomethyltransferase"/>
    <property type="match status" value="1"/>
</dbReference>
<dbReference type="NCBIfam" id="NF001567">
    <property type="entry name" value="PRK00389.1"/>
    <property type="match status" value="1"/>
</dbReference>
<dbReference type="GO" id="GO:0008483">
    <property type="term" value="F:transaminase activity"/>
    <property type="evidence" value="ECO:0007669"/>
    <property type="project" value="UniProtKB-KW"/>
</dbReference>
<dbReference type="AlphaFoldDB" id="A0A1G7QI11"/>
<evidence type="ECO:0000313" key="10">
    <source>
        <dbReference type="EMBL" id="SDF98126.1"/>
    </source>
</evidence>
<accession>A0A1G7QI11</accession>